<keyword evidence="8 12" id="KW-0472">Membrane</keyword>
<feature type="transmembrane region" description="Helical" evidence="12">
    <location>
        <begin position="12"/>
        <end position="31"/>
    </location>
</feature>
<keyword evidence="5 12" id="KW-0812">Transmembrane</keyword>
<feature type="binding site" evidence="10">
    <location>
        <position position="238"/>
    </location>
    <ligand>
        <name>an alpha-L-fucosyl-(1-&gt;2)-beta-D-galactosyl derivative</name>
        <dbReference type="ChEBI" id="CHEBI:140327"/>
    </ligand>
</feature>
<evidence type="ECO:0000256" key="12">
    <source>
        <dbReference type="SAM" id="Phobius"/>
    </source>
</evidence>
<feature type="binding site" evidence="11">
    <location>
        <position position="204"/>
    </location>
    <ligand>
        <name>Mn(2+)</name>
        <dbReference type="ChEBI" id="CHEBI:29035"/>
    </ligand>
</feature>
<evidence type="ECO:0000256" key="7">
    <source>
        <dbReference type="ARBA" id="ARBA00022989"/>
    </source>
</evidence>
<feature type="binding site" evidence="10">
    <location>
        <begin position="204"/>
        <end position="206"/>
    </location>
    <ligand>
        <name>UDP-N-acetyl-alpha-D-galactosamine</name>
        <dbReference type="ChEBI" id="CHEBI:67138"/>
    </ligand>
</feature>
<dbReference type="InterPro" id="IPR005076">
    <property type="entry name" value="Glyco_trans_6"/>
</dbReference>
<evidence type="ECO:0000256" key="10">
    <source>
        <dbReference type="PIRSR" id="PIRSR605076-2"/>
    </source>
</evidence>
<dbReference type="CTD" id="108699928"/>
<dbReference type="GO" id="GO:0005794">
    <property type="term" value="C:Golgi apparatus"/>
    <property type="evidence" value="ECO:0000318"/>
    <property type="project" value="GO_Central"/>
</dbReference>
<organism evidence="13 14">
    <name type="scientific">Xenopus laevis</name>
    <name type="common">African clawed frog</name>
    <dbReference type="NCBI Taxonomy" id="8355"/>
    <lineage>
        <taxon>Eukaryota</taxon>
        <taxon>Metazoa</taxon>
        <taxon>Chordata</taxon>
        <taxon>Craniata</taxon>
        <taxon>Vertebrata</taxon>
        <taxon>Euteleostomi</taxon>
        <taxon>Amphibia</taxon>
        <taxon>Batrachia</taxon>
        <taxon>Anura</taxon>
        <taxon>Pipoidea</taxon>
        <taxon>Pipidae</taxon>
        <taxon>Xenopodinae</taxon>
        <taxon>Xenopus</taxon>
        <taxon>Xenopus</taxon>
    </lineage>
</organism>
<keyword evidence="7 12" id="KW-1133">Transmembrane helix</keyword>
<name>A0A8J0TPR9_XENLA</name>
<dbReference type="PANTHER" id="PTHR10462">
    <property type="entry name" value="GLYCOSYLTRANSFERASE-RELATED"/>
    <property type="match status" value="1"/>
</dbReference>
<keyword evidence="3" id="KW-0328">Glycosyltransferase</keyword>
<dbReference type="GeneID" id="108699928"/>
<dbReference type="GO" id="GO:0031982">
    <property type="term" value="C:vesicle"/>
    <property type="evidence" value="ECO:0000318"/>
    <property type="project" value="GO_Central"/>
</dbReference>
<dbReference type="OrthoDB" id="10013941at2759"/>
<dbReference type="InterPro" id="IPR029044">
    <property type="entry name" value="Nucleotide-diphossugar_trans"/>
</dbReference>
<evidence type="ECO:0000256" key="6">
    <source>
        <dbReference type="ARBA" id="ARBA00022968"/>
    </source>
</evidence>
<feature type="binding site" evidence="10">
    <location>
        <position position="296"/>
    </location>
    <ligand>
        <name>an alpha-L-fucosyl-(1-&gt;2)-beta-D-galactosyl derivative</name>
        <dbReference type="ChEBI" id="CHEBI:140327"/>
    </ligand>
</feature>
<gene>
    <name evidence="14" type="primary">abo.6.S</name>
</gene>
<comment type="similarity">
    <text evidence="2">Belongs to the glycosyltransferase 6 family.</text>
</comment>
<evidence type="ECO:0000313" key="14">
    <source>
        <dbReference type="RefSeq" id="XP_018088108.2"/>
    </source>
</evidence>
<dbReference type="Gene3D" id="3.90.550.10">
    <property type="entry name" value="Spore Coat Polysaccharide Biosynthesis Protein SpsA, Chain A"/>
    <property type="match status" value="1"/>
</dbReference>
<evidence type="ECO:0000313" key="13">
    <source>
        <dbReference type="Proteomes" id="UP000186698"/>
    </source>
</evidence>
<evidence type="ECO:0000256" key="4">
    <source>
        <dbReference type="ARBA" id="ARBA00022679"/>
    </source>
</evidence>
<evidence type="ECO:0000256" key="9">
    <source>
        <dbReference type="PIRSR" id="PIRSR605076-1"/>
    </source>
</evidence>
<keyword evidence="11" id="KW-0479">Metal-binding</keyword>
<dbReference type="FunFam" id="3.90.550.10:FF:000022">
    <property type="entry name" value="Histo-blood group ABO system transferase"/>
    <property type="match status" value="1"/>
</dbReference>
<dbReference type="GO" id="GO:0004380">
    <property type="term" value="F:glycoprotein-fucosylgalactoside alpha-N-acetylgalactosaminyltransferase activity"/>
    <property type="evidence" value="ECO:0000318"/>
    <property type="project" value="GO_Central"/>
</dbReference>
<feature type="binding site" evidence="10">
    <location>
        <position position="119"/>
    </location>
    <ligand>
        <name>UDP-N-acetyl-alpha-D-galactosamine</name>
        <dbReference type="ChEBI" id="CHEBI:67138"/>
    </ligand>
</feature>
<dbReference type="GO" id="GO:0046872">
    <property type="term" value="F:metal ion binding"/>
    <property type="evidence" value="ECO:0007669"/>
    <property type="project" value="UniProtKB-KW"/>
</dbReference>
<evidence type="ECO:0000256" key="2">
    <source>
        <dbReference type="ARBA" id="ARBA00010413"/>
    </source>
</evidence>
<comment type="cofactor">
    <cofactor evidence="11">
        <name>Mn(2+)</name>
        <dbReference type="ChEBI" id="CHEBI:29035"/>
    </cofactor>
    <text evidence="11">Binds 1 Mn(2+) ion per subunit.</text>
</comment>
<evidence type="ECO:0000256" key="1">
    <source>
        <dbReference type="ARBA" id="ARBA00004606"/>
    </source>
</evidence>
<accession>A0A8J0TPR9</accession>
<feature type="active site" description="Nucleophile" evidence="9">
    <location>
        <position position="296"/>
    </location>
</feature>
<keyword evidence="6" id="KW-0735">Signal-anchor</keyword>
<sequence length="344" mass="40446">MLSRKGNIIGKAKKWIILISFFILFSFTWYLSKEGKCKLFTAYSSWTCCSHKIYNDVSSYRIVYDQPNPFRPPKTSFMVLTPWLAPIIFDGIYDLKILNAQFHQRDVRIGLTVFAVRKYNIFVKSLIETAEKFFMAGHKVNYYVFTDDVSAIPKITVKEGRSLVILKISGYERWQDITMRHMQLIRDYIDKKLITEVDYLACLDADMKFTDDVEVEILGDLFGVIHHGYIGKLREQFTNERRNDSEAYIPVDEGDFYYTGCFFGGSVTEVYKLTNFCHNAMMADKAKNIEAIWHDESYLNKYFLYHKPTKLLSPEYAWNYYGSSDVVKRKKIIHVHKDYKVIRD</sequence>
<feature type="binding site" evidence="10">
    <location>
        <position position="226"/>
    </location>
    <ligand>
        <name>an alpha-L-fucosyl-(1-&gt;2)-beta-D-galactosyl derivative</name>
        <dbReference type="ChEBI" id="CHEBI:140327"/>
    </ligand>
</feature>
<feature type="binding site" evidence="11">
    <location>
        <position position="206"/>
    </location>
    <ligand>
        <name>Mn(2+)</name>
        <dbReference type="ChEBI" id="CHEBI:29035"/>
    </ligand>
</feature>
<dbReference type="Proteomes" id="UP000186698">
    <property type="component" value="Chromosome 8S"/>
</dbReference>
<evidence type="ECO:0000256" key="5">
    <source>
        <dbReference type="ARBA" id="ARBA00022692"/>
    </source>
</evidence>
<dbReference type="AlphaFoldDB" id="A0A8J0TPR9"/>
<keyword evidence="13" id="KW-1185">Reference proteome</keyword>
<dbReference type="GO" id="GO:0016020">
    <property type="term" value="C:membrane"/>
    <property type="evidence" value="ECO:0007669"/>
    <property type="project" value="UniProtKB-SubCell"/>
</dbReference>
<dbReference type="RefSeq" id="XP_018088108.2">
    <property type="nucleotide sequence ID" value="XM_018232619.2"/>
</dbReference>
<dbReference type="GO" id="GO:0005975">
    <property type="term" value="P:carbohydrate metabolic process"/>
    <property type="evidence" value="ECO:0007669"/>
    <property type="project" value="InterPro"/>
</dbReference>
<keyword evidence="11" id="KW-0464">Manganese</keyword>
<dbReference type="Pfam" id="PF03414">
    <property type="entry name" value="Glyco_transf_6"/>
    <property type="match status" value="1"/>
</dbReference>
<dbReference type="SUPFAM" id="SSF53448">
    <property type="entry name" value="Nucleotide-diphospho-sugar transferases"/>
    <property type="match status" value="1"/>
</dbReference>
<reference evidence="14" key="1">
    <citation type="submission" date="2025-08" db="UniProtKB">
        <authorList>
            <consortium name="RefSeq"/>
        </authorList>
    </citation>
    <scope>IDENTIFICATION</scope>
    <source>
        <strain evidence="14">J_2021</strain>
        <tissue evidence="14">Erythrocytes</tissue>
    </source>
</reference>
<evidence type="ECO:0000256" key="3">
    <source>
        <dbReference type="ARBA" id="ARBA00022676"/>
    </source>
</evidence>
<dbReference type="KEGG" id="xla:108699928"/>
<protein>
    <submittedName>
        <fullName evidence="14">Histo-blood group ABO system transferase</fullName>
    </submittedName>
</protein>
<feature type="binding site" evidence="10">
    <location>
        <begin position="114"/>
        <end position="116"/>
    </location>
    <ligand>
        <name>UDP-N-acetyl-alpha-D-galactosamine</name>
        <dbReference type="ChEBI" id="CHEBI:67138"/>
    </ligand>
</feature>
<dbReference type="PANTHER" id="PTHR10462:SF56">
    <property type="entry name" value="HISTO-BLOOD GROUP ABO SYSTEM TRANSFERASE"/>
    <property type="match status" value="1"/>
</dbReference>
<comment type="subcellular location">
    <subcellularLocation>
        <location evidence="1">Membrane</location>
        <topology evidence="1">Single-pass type II membrane protein</topology>
    </subcellularLocation>
</comment>
<evidence type="ECO:0000256" key="11">
    <source>
        <dbReference type="PIRSR" id="PIRSR605076-3"/>
    </source>
</evidence>
<evidence type="ECO:0000256" key="8">
    <source>
        <dbReference type="ARBA" id="ARBA00023136"/>
    </source>
</evidence>
<keyword evidence="4 14" id="KW-0808">Transferase</keyword>
<proteinExistence type="inferred from homology"/>